<sequence>MAYCAPRSAASANELTLFCLPYAGGSAAVYREWQQRLPAWIKLVPLHMPGRGVRHAMRALHAWPALLDLLLADAAPYLGGPFAIFGHSMGALIGFEFAHAIRERHGVDPAWLGVSACKAPGRRQRELHWLNCPESEFLDEVRSLNGMPEELLANREFMDLVLPFLRADFHLCGSYAYRQRPPLDCPMLVLGGTQDREIAREPDNLAAWSRETRGAFEQHAIDADHFFINTHRDAVIGLVISSLARAFQFSGQSGNALACSRV</sequence>
<evidence type="ECO:0000259" key="2">
    <source>
        <dbReference type="Pfam" id="PF00975"/>
    </source>
</evidence>
<evidence type="ECO:0000313" key="4">
    <source>
        <dbReference type="Proteomes" id="UP000237381"/>
    </source>
</evidence>
<dbReference type="EMBL" id="PQGA01000006">
    <property type="protein sequence ID" value="POR51587.1"/>
    <property type="molecule type" value="Genomic_DNA"/>
</dbReference>
<dbReference type="GO" id="GO:0008610">
    <property type="term" value="P:lipid biosynthetic process"/>
    <property type="evidence" value="ECO:0007669"/>
    <property type="project" value="TreeGrafter"/>
</dbReference>
<evidence type="ECO:0000313" key="3">
    <source>
        <dbReference type="EMBL" id="POR51587.1"/>
    </source>
</evidence>
<dbReference type="Gene3D" id="3.40.50.1820">
    <property type="entry name" value="alpha/beta hydrolase"/>
    <property type="match status" value="1"/>
</dbReference>
<dbReference type="AlphaFoldDB" id="A0A2S4MAQ4"/>
<accession>A0A2S4MAQ4</accession>
<comment type="caution">
    <text evidence="3">The sequence shown here is derived from an EMBL/GenBank/DDBJ whole genome shotgun (WGS) entry which is preliminary data.</text>
</comment>
<feature type="domain" description="Thioesterase" evidence="2">
    <location>
        <begin position="16"/>
        <end position="240"/>
    </location>
</feature>
<protein>
    <submittedName>
        <fullName evidence="3">Surfactin synthase thioesterase subunit</fullName>
    </submittedName>
</protein>
<dbReference type="PANTHER" id="PTHR11487:SF0">
    <property type="entry name" value="S-ACYL FATTY ACID SYNTHASE THIOESTERASE, MEDIUM CHAIN"/>
    <property type="match status" value="1"/>
</dbReference>
<dbReference type="InterPro" id="IPR029058">
    <property type="entry name" value="AB_hydrolase_fold"/>
</dbReference>
<dbReference type="SUPFAM" id="SSF53474">
    <property type="entry name" value="alpha/beta-Hydrolases"/>
    <property type="match status" value="1"/>
</dbReference>
<organism evidence="3 4">
    <name type="scientific">Paraburkholderia eburnea</name>
    <dbReference type="NCBI Taxonomy" id="1189126"/>
    <lineage>
        <taxon>Bacteria</taxon>
        <taxon>Pseudomonadati</taxon>
        <taxon>Pseudomonadota</taxon>
        <taxon>Betaproteobacteria</taxon>
        <taxon>Burkholderiales</taxon>
        <taxon>Burkholderiaceae</taxon>
        <taxon>Paraburkholderia</taxon>
    </lineage>
</organism>
<dbReference type="Pfam" id="PF00975">
    <property type="entry name" value="Thioesterase"/>
    <property type="match status" value="1"/>
</dbReference>
<dbReference type="InterPro" id="IPR012223">
    <property type="entry name" value="TEII"/>
</dbReference>
<keyword evidence="4" id="KW-1185">Reference proteome</keyword>
<dbReference type="InterPro" id="IPR001031">
    <property type="entry name" value="Thioesterase"/>
</dbReference>
<evidence type="ECO:0000256" key="1">
    <source>
        <dbReference type="ARBA" id="ARBA00007169"/>
    </source>
</evidence>
<proteinExistence type="inferred from homology"/>
<reference evidence="3 4" key="1">
    <citation type="submission" date="2018-01" db="EMBL/GenBank/DDBJ databases">
        <title>Genomic Encyclopedia of Type Strains, Phase III (KMG-III): the genomes of soil and plant-associated and newly described type strains.</title>
        <authorList>
            <person name="Whitman W."/>
        </authorList>
    </citation>
    <scope>NUCLEOTIDE SEQUENCE [LARGE SCALE GENOMIC DNA]</scope>
    <source>
        <strain evidence="3 4">JCM 18070</strain>
    </source>
</reference>
<gene>
    <name evidence="3" type="ORF">B0G62_106121</name>
</gene>
<dbReference type="Proteomes" id="UP000237381">
    <property type="component" value="Unassembled WGS sequence"/>
</dbReference>
<comment type="similarity">
    <text evidence="1">Belongs to the thioesterase family.</text>
</comment>
<name>A0A2S4MAQ4_9BURK</name>
<dbReference type="PANTHER" id="PTHR11487">
    <property type="entry name" value="THIOESTERASE"/>
    <property type="match status" value="1"/>
</dbReference>
<dbReference type="OrthoDB" id="8480037at2"/>